<dbReference type="Proteomes" id="UP001255856">
    <property type="component" value="Unassembled WGS sequence"/>
</dbReference>
<gene>
    <name evidence="1" type="ORF">QBZ16_003705</name>
</gene>
<proteinExistence type="predicted"/>
<accession>A0AAD9ICZ9</accession>
<keyword evidence="2" id="KW-1185">Reference proteome</keyword>
<sequence length="456" mass="50493">TTAFQYLKQWADDPDVNTLAFPAEYKVLQDHDIPQGVHVHRPMDLDGTSASLPIVEAFQSLLVRFRPGNPPRLPEQEYIPSSAKRLSLYRSTSPARDRDEQRAPDFGPSAYVGSICAAASSDGVYLYCTQNVSDEVFRCIFRLFQACLGSCVLCSSAGPHHSFAALKADVAPWDSDGTKPLIMYDPSYLSKLQVGTSFPTFGIGDLRRIAEAVTSPDIPARVLGSDWRSLHGGLVARALILQDSELLEAARCMYEKAIKTVRERVGIWGAGNNLRVEIGLHLSRRPISREVGPTLRSLASEAAIEASVRFRSLDLSTFRCVPWNDVRHLLDAFYAELGREADAALRAGPDTVLDAIASPHSNGRILVPILELLAFESLLGFRKMSKIFLRYLRPRDQEEDYVDDEAAEHQSRPSRNPAAQRDGIIVEGLSGIWLRVLSRTFGGMQSDYPMTTGRES</sequence>
<name>A0AAD9ICZ9_PROWI</name>
<organism evidence="1 2">
    <name type="scientific">Prototheca wickerhamii</name>
    <dbReference type="NCBI Taxonomy" id="3111"/>
    <lineage>
        <taxon>Eukaryota</taxon>
        <taxon>Viridiplantae</taxon>
        <taxon>Chlorophyta</taxon>
        <taxon>core chlorophytes</taxon>
        <taxon>Trebouxiophyceae</taxon>
        <taxon>Chlorellales</taxon>
        <taxon>Chlorellaceae</taxon>
        <taxon>Prototheca</taxon>
    </lineage>
</organism>
<evidence type="ECO:0000313" key="1">
    <source>
        <dbReference type="EMBL" id="KAK2075514.1"/>
    </source>
</evidence>
<dbReference type="AlphaFoldDB" id="A0AAD9ICZ9"/>
<dbReference type="EMBL" id="JASFZW010000041">
    <property type="protein sequence ID" value="KAK2075514.1"/>
    <property type="molecule type" value="Genomic_DNA"/>
</dbReference>
<feature type="non-terminal residue" evidence="1">
    <location>
        <position position="1"/>
    </location>
</feature>
<comment type="caution">
    <text evidence="1">The sequence shown here is derived from an EMBL/GenBank/DDBJ whole genome shotgun (WGS) entry which is preliminary data.</text>
</comment>
<protein>
    <submittedName>
        <fullName evidence="1">Uncharacterized protein</fullName>
    </submittedName>
</protein>
<evidence type="ECO:0000313" key="2">
    <source>
        <dbReference type="Proteomes" id="UP001255856"/>
    </source>
</evidence>
<reference evidence="1" key="1">
    <citation type="submission" date="2021-01" db="EMBL/GenBank/DDBJ databases">
        <authorList>
            <person name="Eckstrom K.M.E."/>
        </authorList>
    </citation>
    <scope>NUCLEOTIDE SEQUENCE</scope>
    <source>
        <strain evidence="1">UVCC 0001</strain>
    </source>
</reference>